<proteinExistence type="predicted"/>
<dbReference type="Proteomes" id="UP000309340">
    <property type="component" value="Unassembled WGS sequence"/>
</dbReference>
<dbReference type="PROSITE" id="PS50837">
    <property type="entry name" value="NACHT"/>
    <property type="match status" value="1"/>
</dbReference>
<evidence type="ECO:0000256" key="1">
    <source>
        <dbReference type="ARBA" id="ARBA00022737"/>
    </source>
</evidence>
<reference evidence="3 4" key="1">
    <citation type="submission" date="2017-03" db="EMBL/GenBank/DDBJ databases">
        <title>Genomes of endolithic fungi from Antarctica.</title>
        <authorList>
            <person name="Coleine C."/>
            <person name="Masonjones S."/>
            <person name="Stajich J.E."/>
        </authorList>
    </citation>
    <scope>NUCLEOTIDE SEQUENCE [LARGE SCALE GENOMIC DNA]</scope>
    <source>
        <strain evidence="3 4">CCFEE 5184</strain>
    </source>
</reference>
<dbReference type="Gene3D" id="3.40.50.300">
    <property type="entry name" value="P-loop containing nucleotide triphosphate hydrolases"/>
    <property type="match status" value="1"/>
</dbReference>
<keyword evidence="1" id="KW-0677">Repeat</keyword>
<feature type="domain" description="NACHT" evidence="2">
    <location>
        <begin position="82"/>
        <end position="207"/>
    </location>
</feature>
<dbReference type="OrthoDB" id="443402at2759"/>
<dbReference type="InterPro" id="IPR056884">
    <property type="entry name" value="NPHP3-like_N"/>
</dbReference>
<dbReference type="PANTHER" id="PTHR10039">
    <property type="entry name" value="AMELOGENIN"/>
    <property type="match status" value="1"/>
</dbReference>
<evidence type="ECO:0000259" key="2">
    <source>
        <dbReference type="PROSITE" id="PS50837"/>
    </source>
</evidence>
<dbReference type="PANTHER" id="PTHR10039:SF5">
    <property type="entry name" value="NACHT DOMAIN-CONTAINING PROTEIN"/>
    <property type="match status" value="1"/>
</dbReference>
<dbReference type="STRING" id="329884.A0A4U0XRM5"/>
<accession>A0A4U0XRM5</accession>
<evidence type="ECO:0000313" key="3">
    <source>
        <dbReference type="EMBL" id="TKA79207.1"/>
    </source>
</evidence>
<organism evidence="3 4">
    <name type="scientific">Friedmanniomyces simplex</name>
    <dbReference type="NCBI Taxonomy" id="329884"/>
    <lineage>
        <taxon>Eukaryota</taxon>
        <taxon>Fungi</taxon>
        <taxon>Dikarya</taxon>
        <taxon>Ascomycota</taxon>
        <taxon>Pezizomycotina</taxon>
        <taxon>Dothideomycetes</taxon>
        <taxon>Dothideomycetidae</taxon>
        <taxon>Mycosphaerellales</taxon>
        <taxon>Teratosphaeriaceae</taxon>
        <taxon>Friedmanniomyces</taxon>
    </lineage>
</organism>
<dbReference type="InterPro" id="IPR007111">
    <property type="entry name" value="NACHT_NTPase"/>
</dbReference>
<gene>
    <name evidence="3" type="ORF">B0A55_03952</name>
</gene>
<dbReference type="Pfam" id="PF24883">
    <property type="entry name" value="NPHP3_N"/>
    <property type="match status" value="2"/>
</dbReference>
<comment type="caution">
    <text evidence="3">The sequence shown here is derived from an EMBL/GenBank/DDBJ whole genome shotgun (WGS) entry which is preliminary data.</text>
</comment>
<dbReference type="AlphaFoldDB" id="A0A4U0XRM5"/>
<dbReference type="SUPFAM" id="SSF52540">
    <property type="entry name" value="P-loop containing nucleoside triphosphate hydrolases"/>
    <property type="match status" value="1"/>
</dbReference>
<dbReference type="EMBL" id="NAJQ01000095">
    <property type="protein sequence ID" value="TKA79207.1"/>
    <property type="molecule type" value="Genomic_DNA"/>
</dbReference>
<protein>
    <recommendedName>
        <fullName evidence="2">NACHT domain-containing protein</fullName>
    </recommendedName>
</protein>
<sequence>MVDCFASMQHAVQAQEAQLSRIEGMLPSDRDRRLVSEIVDGLAHAVMSSRRKKIEDHHQETFGWIFSETETPFKRWLADSGGIFWVSGEAGSGKSTLMKFLRAQSATERVLQGWSLGKTLLILEHSFFWVAGSLLQKTMEGWKAEPLWTYDALIDALLKLAEAGPLEMCCFIDGLDECEESMHRQLIRDMKRMADCPNVKICISSRPWFVFEQAFGTSRNKILVQDLTLHDIFCTARDRLAEEAPPDMGFDACQEELFDLVSHGRSLDPESFSHEQHQARTLVHGIVSKAKGVLLWVTVMLNNLCDRLRAGQSASELRHVLEQFPDNLEDYLQNHIYARISPTFRGGPISDTAMALKIATVAHQAETDSEETEQFASSFLFYWLVQISLKESQGLVQDAAFGLNHGYEQYMNQEFHGMIASTRCYLGECCKDLLAVTQLPGKDVADRGGGWTAVDARVEFRHRMFFDFVMTEKMQSTLAAHVPAHFLDGL</sequence>
<dbReference type="InterPro" id="IPR056693">
    <property type="entry name" value="DUF7791"/>
</dbReference>
<evidence type="ECO:0000313" key="4">
    <source>
        <dbReference type="Proteomes" id="UP000309340"/>
    </source>
</evidence>
<dbReference type="Pfam" id="PF25053">
    <property type="entry name" value="DUF7791"/>
    <property type="match status" value="1"/>
</dbReference>
<name>A0A4U0XRM5_9PEZI</name>
<dbReference type="InterPro" id="IPR027417">
    <property type="entry name" value="P-loop_NTPase"/>
</dbReference>
<keyword evidence="4" id="KW-1185">Reference proteome</keyword>